<evidence type="ECO:0000313" key="3">
    <source>
        <dbReference type="Proteomes" id="UP000053660"/>
    </source>
</evidence>
<organism evidence="2 3">
    <name type="scientific">Oesophagostomum dentatum</name>
    <name type="common">Nodular worm</name>
    <dbReference type="NCBI Taxonomy" id="61180"/>
    <lineage>
        <taxon>Eukaryota</taxon>
        <taxon>Metazoa</taxon>
        <taxon>Ecdysozoa</taxon>
        <taxon>Nematoda</taxon>
        <taxon>Chromadorea</taxon>
        <taxon>Rhabditida</taxon>
        <taxon>Rhabditina</taxon>
        <taxon>Rhabditomorpha</taxon>
        <taxon>Strongyloidea</taxon>
        <taxon>Strongylidae</taxon>
        <taxon>Oesophagostomum</taxon>
    </lineage>
</organism>
<proteinExistence type="predicted"/>
<evidence type="ECO:0000313" key="2">
    <source>
        <dbReference type="EMBL" id="KHJ92900.1"/>
    </source>
</evidence>
<name>A0A0B1TC17_OESDE</name>
<dbReference type="Proteomes" id="UP000053660">
    <property type="component" value="Unassembled WGS sequence"/>
</dbReference>
<reference evidence="2 3" key="1">
    <citation type="submission" date="2014-03" db="EMBL/GenBank/DDBJ databases">
        <title>Draft genome of the hookworm Oesophagostomum dentatum.</title>
        <authorList>
            <person name="Mitreva M."/>
        </authorList>
    </citation>
    <scope>NUCLEOTIDE SEQUENCE [LARGE SCALE GENOMIC DNA]</scope>
    <source>
        <strain evidence="2 3">OD-Hann</strain>
    </source>
</reference>
<dbReference type="EMBL" id="KN551060">
    <property type="protein sequence ID" value="KHJ92900.1"/>
    <property type="molecule type" value="Genomic_DNA"/>
</dbReference>
<keyword evidence="1" id="KW-0812">Transmembrane</keyword>
<gene>
    <name evidence="2" type="ORF">OESDEN_07199</name>
</gene>
<accession>A0A0B1TC17</accession>
<protein>
    <submittedName>
        <fullName evidence="2">Uncharacterized protein</fullName>
    </submittedName>
</protein>
<dbReference type="OrthoDB" id="5833548at2759"/>
<sequence>MIILSNLGIRLYKSNEKLQVQWNWQLLFLVSDTVAVICLVYGLVREQAAFLQPFTILSVSRQFSVSIFDDTIRVTRSHMENSGSLVTILEEKTYVFLRFPTVFVFSLL</sequence>
<evidence type="ECO:0000256" key="1">
    <source>
        <dbReference type="SAM" id="Phobius"/>
    </source>
</evidence>
<feature type="transmembrane region" description="Helical" evidence="1">
    <location>
        <begin position="22"/>
        <end position="44"/>
    </location>
</feature>
<keyword evidence="1" id="KW-0472">Membrane</keyword>
<dbReference type="AlphaFoldDB" id="A0A0B1TC17"/>
<keyword evidence="1" id="KW-1133">Transmembrane helix</keyword>
<keyword evidence="3" id="KW-1185">Reference proteome</keyword>